<dbReference type="Bgee" id="ENSDARG00000074266">
    <property type="expression patterns" value="Expressed in heart and 23 other cell types or tissues"/>
</dbReference>
<dbReference type="Ensembl" id="ENSDART00000053892.7">
    <property type="protein sequence ID" value="ENSDARP00000053891.5"/>
    <property type="gene ID" value="ENSDARG00000074266.4"/>
</dbReference>
<dbReference type="AGR" id="ZFIN:ZDB-GENE-120214-41"/>
<dbReference type="OMA" id="HHASLTY"/>
<dbReference type="HOGENOM" id="CLU_159000_0_0_1"/>
<protein>
    <recommendedName>
        <fullName evidence="2">Protein FMC1 homolog</fullName>
    </recommendedName>
</protein>
<accession>E7F208</accession>
<dbReference type="PaxDb" id="7955-ENSDARP00000053891"/>
<reference evidence="4" key="1">
    <citation type="submission" date="2011-04" db="UniProtKB">
        <authorList>
            <consortium name="Ensembl"/>
        </authorList>
    </citation>
    <scope>IDENTIFICATION</scope>
    <source>
        <strain evidence="4">Tuebingen</strain>
    </source>
</reference>
<proteinExistence type="inferred from homology"/>
<comment type="similarity">
    <text evidence="1">Belongs to the FMC1 family.</text>
</comment>
<dbReference type="EMBL" id="FP245516">
    <property type="status" value="NOT_ANNOTATED_CDS"/>
    <property type="molecule type" value="Genomic_DNA"/>
</dbReference>
<name>E7F208_DANRE</name>
<dbReference type="GeneTree" id="ENSGT00390000012258"/>
<accession>A0A8M1RJZ5</accession>
<dbReference type="OrthoDB" id="551431at2759"/>
<dbReference type="STRING" id="7955.ENSDARP00000053891"/>
<gene>
    <name evidence="4 5" type="primary">si:ch1073-314i13.4</name>
</gene>
<evidence type="ECO:0000313" key="4">
    <source>
        <dbReference type="Ensembl" id="ENSDARP00000053891"/>
    </source>
</evidence>
<dbReference type="ZFIN" id="ZDB-GENE-120214-41">
    <property type="gene designation" value="si:ch1073-314i13.4"/>
</dbReference>
<dbReference type="PANTHER" id="PTHR31716:SF1">
    <property type="entry name" value="PROTEIN FMC1 HOMOLOG"/>
    <property type="match status" value="1"/>
</dbReference>
<sequence>MKMAAMCSALRVCRGILKEIRSAKGSGYRHSPVYQYVLQQFRKNQVTGAQLCRAQMESLHAAVSYRCLLASTRLHQRLHLQYHARGEHTPQQAAALVGLRMPNQPGGKGWET</sequence>
<dbReference type="PhylomeDB" id="E7F208"/>
<dbReference type="eggNOG" id="ENOG502S4QN">
    <property type="taxonomic scope" value="Eukaryota"/>
</dbReference>
<dbReference type="AlphaFoldDB" id="E7F208"/>
<dbReference type="PANTHER" id="PTHR31716">
    <property type="entry name" value="PROTEIN FMC1 HOMOLOG"/>
    <property type="match status" value="1"/>
</dbReference>
<dbReference type="InterPro" id="IPR037667">
    <property type="entry name" value="FMC1_homologue"/>
</dbReference>
<comment type="function">
    <text evidence="3">Plays a role in the assembly/stability of the mitochondrial membrane ATP synthase (F(1)F(0) ATP synthase or Complex V).</text>
</comment>
<evidence type="ECO:0000256" key="3">
    <source>
        <dbReference type="ARBA" id="ARBA00045742"/>
    </source>
</evidence>
<organism evidence="4">
    <name type="scientific">Danio rerio</name>
    <name type="common">Zebrafish</name>
    <name type="synonym">Brachydanio rerio</name>
    <dbReference type="NCBI Taxonomy" id="7955"/>
    <lineage>
        <taxon>Eukaryota</taxon>
        <taxon>Metazoa</taxon>
        <taxon>Chordata</taxon>
        <taxon>Craniata</taxon>
        <taxon>Vertebrata</taxon>
        <taxon>Euteleostomi</taxon>
        <taxon>Actinopterygii</taxon>
        <taxon>Neopterygii</taxon>
        <taxon>Teleostei</taxon>
        <taxon>Ostariophysi</taxon>
        <taxon>Cypriniformes</taxon>
        <taxon>Danionidae</taxon>
        <taxon>Danioninae</taxon>
        <taxon>Danio</taxon>
    </lineage>
</organism>
<evidence type="ECO:0000256" key="1">
    <source>
        <dbReference type="ARBA" id="ARBA00009058"/>
    </source>
</evidence>
<dbReference type="FunCoup" id="E7F208">
    <property type="interactions" value="2160"/>
</dbReference>
<evidence type="ECO:0000313" key="5">
    <source>
        <dbReference type="ZFIN" id="ZDB-GENE-120214-41"/>
    </source>
</evidence>
<dbReference type="GO" id="GO:0005739">
    <property type="term" value="C:mitochondrion"/>
    <property type="evidence" value="ECO:0000318"/>
    <property type="project" value="GO_Central"/>
</dbReference>
<evidence type="ECO:0000256" key="2">
    <source>
        <dbReference type="ARBA" id="ARBA00013846"/>
    </source>
</evidence>
<reference evidence="4" key="2">
    <citation type="journal article" date="2013" name="Nature">
        <title>The zebrafish reference genome sequence and its relationship to the human genome.</title>
        <authorList>
            <consortium name="Genome Reference Consortium Zebrafish"/>
            <person name="Howe K."/>
            <person name="Clark M.D."/>
            <person name="Torroja C.F."/>
            <person name="Torrance J."/>
            <person name="Berthelot C."/>
            <person name="Muffato M."/>
            <person name="Collins J.E."/>
            <person name="Humphray S."/>
            <person name="McLaren K."/>
            <person name="Matthews L."/>
            <person name="McLaren S."/>
            <person name="Sealy I."/>
            <person name="Caccamo M."/>
            <person name="Churcher C."/>
            <person name="Scott C."/>
            <person name="Barrett J.C."/>
            <person name="Koch R."/>
            <person name="Rauch G.J."/>
            <person name="White S."/>
            <person name="Chow W."/>
            <person name="Kilian B."/>
            <person name="Quintais L.T."/>
            <person name="Guerra-Assuncao J.A."/>
            <person name="Zhou Y."/>
            <person name="Gu Y."/>
            <person name="Yen J."/>
            <person name="Vogel J.H."/>
            <person name="Eyre T."/>
            <person name="Redmond S."/>
            <person name="Banerjee R."/>
            <person name="Chi J."/>
            <person name="Fu B."/>
            <person name="Langley E."/>
            <person name="Maguire S.F."/>
            <person name="Laird G.K."/>
            <person name="Lloyd D."/>
            <person name="Kenyon E."/>
            <person name="Donaldson S."/>
            <person name="Sehra H."/>
            <person name="Almeida-King J."/>
            <person name="Loveland J."/>
            <person name="Trevanion S."/>
            <person name="Jones M."/>
            <person name="Quail M."/>
            <person name="Willey D."/>
            <person name="Hunt A."/>
            <person name="Burton J."/>
            <person name="Sims S."/>
            <person name="McLay K."/>
            <person name="Plumb B."/>
            <person name="Davis J."/>
            <person name="Clee C."/>
            <person name="Oliver K."/>
            <person name="Clark R."/>
            <person name="Riddle C."/>
            <person name="Elliot D."/>
            <person name="Eliott D."/>
            <person name="Threadgold G."/>
            <person name="Harden G."/>
            <person name="Ware D."/>
            <person name="Begum S."/>
            <person name="Mortimore B."/>
            <person name="Mortimer B."/>
            <person name="Kerry G."/>
            <person name="Heath P."/>
            <person name="Phillimore B."/>
            <person name="Tracey A."/>
            <person name="Corby N."/>
            <person name="Dunn M."/>
            <person name="Johnson C."/>
            <person name="Wood J."/>
            <person name="Clark S."/>
            <person name="Pelan S."/>
            <person name="Griffiths G."/>
            <person name="Smith M."/>
            <person name="Glithero R."/>
            <person name="Howden P."/>
            <person name="Barker N."/>
            <person name="Lloyd C."/>
            <person name="Stevens C."/>
            <person name="Harley J."/>
            <person name="Holt K."/>
            <person name="Panagiotidis G."/>
            <person name="Lovell J."/>
            <person name="Beasley H."/>
            <person name="Henderson C."/>
            <person name="Gordon D."/>
            <person name="Auger K."/>
            <person name="Wright D."/>
            <person name="Collins J."/>
            <person name="Raisen C."/>
            <person name="Dyer L."/>
            <person name="Leung K."/>
            <person name="Robertson L."/>
            <person name="Ambridge K."/>
            <person name="Leongamornlert D."/>
            <person name="McGuire S."/>
            <person name="Gilderthorp R."/>
            <person name="Griffiths C."/>
            <person name="Manthravadi D."/>
            <person name="Nichol S."/>
            <person name="Barker G."/>
            <person name="Whitehead S."/>
            <person name="Kay M."/>
            <person name="Brown J."/>
            <person name="Murnane C."/>
            <person name="Gray E."/>
            <person name="Humphries M."/>
            <person name="Sycamore N."/>
            <person name="Barker D."/>
            <person name="Saunders D."/>
            <person name="Wallis J."/>
            <person name="Babbage A."/>
            <person name="Hammond S."/>
            <person name="Mashreghi-Mohammadi M."/>
            <person name="Barr L."/>
            <person name="Martin S."/>
            <person name="Wray P."/>
            <person name="Ellington A."/>
            <person name="Matthews N."/>
            <person name="Ellwood M."/>
            <person name="Woodmansey R."/>
            <person name="Clark G."/>
            <person name="Cooper J."/>
            <person name="Cooper J."/>
            <person name="Tromans A."/>
            <person name="Grafham D."/>
            <person name="Skuce C."/>
            <person name="Pandian R."/>
            <person name="Andrews R."/>
            <person name="Harrison E."/>
            <person name="Kimberley A."/>
            <person name="Garnett J."/>
            <person name="Fosker N."/>
            <person name="Hall R."/>
            <person name="Garner P."/>
            <person name="Kelly D."/>
            <person name="Bird C."/>
            <person name="Palmer S."/>
            <person name="Gehring I."/>
            <person name="Berger A."/>
            <person name="Dooley C.M."/>
            <person name="Ersan-Urun Z."/>
            <person name="Eser C."/>
            <person name="Geiger H."/>
            <person name="Geisler M."/>
            <person name="Karotki L."/>
            <person name="Kirn A."/>
            <person name="Konantz J."/>
            <person name="Konantz M."/>
            <person name="Oberlander M."/>
            <person name="Rudolph-Geiger S."/>
            <person name="Teucke M."/>
            <person name="Lanz C."/>
            <person name="Raddatz G."/>
            <person name="Osoegawa K."/>
            <person name="Zhu B."/>
            <person name="Rapp A."/>
            <person name="Widaa S."/>
            <person name="Langford C."/>
            <person name="Yang F."/>
            <person name="Schuster S.C."/>
            <person name="Carter N.P."/>
            <person name="Harrow J."/>
            <person name="Ning Z."/>
            <person name="Herrero J."/>
            <person name="Searle S.M."/>
            <person name="Enright A."/>
            <person name="Geisler R."/>
            <person name="Plasterk R.H."/>
            <person name="Lee C."/>
            <person name="Westerfield M."/>
            <person name="de Jong P.J."/>
            <person name="Zon L.I."/>
            <person name="Postlethwait J.H."/>
            <person name="Nusslein-Volhard C."/>
            <person name="Hubbard T.J."/>
            <person name="Roest Crollius H."/>
            <person name="Rogers J."/>
            <person name="Stemple D.L."/>
        </authorList>
    </citation>
    <scope>NUCLEOTIDE SEQUENCE [LARGE SCALE GENOMIC DNA]</scope>
    <source>
        <strain evidence="4">Tuebingen</strain>
    </source>
</reference>
<dbReference type="PeptideAtlas" id="E7F208"/>